<accession>A0ABS5R0P3</accession>
<feature type="transmembrane region" description="Helical" evidence="2">
    <location>
        <begin position="178"/>
        <end position="198"/>
    </location>
</feature>
<name>A0ABS5R0P3_9LACO</name>
<feature type="transmembrane region" description="Helical" evidence="2">
    <location>
        <begin position="100"/>
        <end position="120"/>
    </location>
</feature>
<keyword evidence="4" id="KW-1185">Reference proteome</keyword>
<reference evidence="3 4" key="1">
    <citation type="submission" date="2020-02" db="EMBL/GenBank/DDBJ databases">
        <title>Fructobacillus sp. isolated from paper mulberry of Taiwan.</title>
        <authorList>
            <person name="Lin S.-T."/>
        </authorList>
    </citation>
    <scope>NUCLEOTIDE SEQUENCE [LARGE SCALE GENOMIC DNA]</scope>
    <source>
        <strain evidence="3 4">M2-14</strain>
    </source>
</reference>
<proteinExistence type="predicted"/>
<evidence type="ECO:0000256" key="1">
    <source>
        <dbReference type="SAM" id="Coils"/>
    </source>
</evidence>
<protein>
    <submittedName>
        <fullName evidence="3">Uncharacterized protein</fullName>
    </submittedName>
</protein>
<keyword evidence="2" id="KW-0812">Transmembrane</keyword>
<organism evidence="3 4">
    <name type="scientific">Fructobacillus broussonetiae</name>
    <dbReference type="NCBI Taxonomy" id="2713173"/>
    <lineage>
        <taxon>Bacteria</taxon>
        <taxon>Bacillati</taxon>
        <taxon>Bacillota</taxon>
        <taxon>Bacilli</taxon>
        <taxon>Lactobacillales</taxon>
        <taxon>Lactobacillaceae</taxon>
        <taxon>Fructobacillus</taxon>
    </lineage>
</organism>
<comment type="caution">
    <text evidence="3">The sequence shown here is derived from an EMBL/GenBank/DDBJ whole genome shotgun (WGS) entry which is preliminary data.</text>
</comment>
<feature type="coiled-coil region" evidence="1">
    <location>
        <begin position="227"/>
        <end position="277"/>
    </location>
</feature>
<dbReference type="Proteomes" id="UP001519504">
    <property type="component" value="Unassembled WGS sequence"/>
</dbReference>
<feature type="transmembrane region" description="Helical" evidence="2">
    <location>
        <begin position="210"/>
        <end position="227"/>
    </location>
</feature>
<feature type="coiled-coil region" evidence="1">
    <location>
        <begin position="22"/>
        <end position="70"/>
    </location>
</feature>
<keyword evidence="2" id="KW-1133">Transmembrane helix</keyword>
<sequence>MEAEQAELKSLIENEMQHVVAYEDAEDALAALKEKKANLENQARALKGDNQEYLDRIDQLKNKIDNEDFQELRMKMLGKSAQSLSDRDHRRAASKILWKMAWMNVAFIGVAIVLGIIHVIAKTISNPNQMGVEPTNTSGMMMTLFPVYVAWFLIYWFGKHHAKLTAANKYLDEKKLLFQHRIIMLLFSIVALPIMAQLSGGMDGSQLPAVLTWVALFANWFGFYHFVKKAQESLEKTAKANESENDRQNEAAYQKKVEEAKVVLNELKQKIESEQLDLSGDIQSIDSDVKTIEGTDIPAMENKVLEVKNSLPRAIDIADQYRYDLVYYQFMLEAVATGQAKEAGYANQLATDRIMSTQQHEAMMAKMGDVQKDIREGFKNVNDRLDGLTGAVINAARQQHEDLVQLDTSVQSGFATVEAKMDDNARRIESGINRMTAAQAATAAAVVESNNKLNDIDTSIKDVAWNTRNFA</sequence>
<evidence type="ECO:0000313" key="4">
    <source>
        <dbReference type="Proteomes" id="UP001519504"/>
    </source>
</evidence>
<gene>
    <name evidence="3" type="ORF">G6R29_05210</name>
</gene>
<dbReference type="EMBL" id="JAAMFK010000006">
    <property type="protein sequence ID" value="MBS9339018.1"/>
    <property type="molecule type" value="Genomic_DNA"/>
</dbReference>
<feature type="transmembrane region" description="Helical" evidence="2">
    <location>
        <begin position="140"/>
        <end position="157"/>
    </location>
</feature>
<evidence type="ECO:0000256" key="2">
    <source>
        <dbReference type="SAM" id="Phobius"/>
    </source>
</evidence>
<evidence type="ECO:0000313" key="3">
    <source>
        <dbReference type="EMBL" id="MBS9339018.1"/>
    </source>
</evidence>
<keyword evidence="2" id="KW-0472">Membrane</keyword>
<keyword evidence="1" id="KW-0175">Coiled coil</keyword>
<dbReference type="RefSeq" id="WP_213809303.1">
    <property type="nucleotide sequence ID" value="NZ_JAAMFK010000006.1"/>
</dbReference>